<evidence type="ECO:0000313" key="4">
    <source>
        <dbReference type="EMBL" id="MDC3982174.1"/>
    </source>
</evidence>
<accession>A0A9X4ARK5</accession>
<dbReference type="InterPro" id="IPR025410">
    <property type="entry name" value="Lant_dehyd"/>
</dbReference>
<evidence type="ECO:0000256" key="2">
    <source>
        <dbReference type="SAM" id="MobiDB-lite"/>
    </source>
</evidence>
<dbReference type="Pfam" id="PF13575">
    <property type="entry name" value="DUF4135"/>
    <property type="match status" value="1"/>
</dbReference>
<protein>
    <submittedName>
        <fullName evidence="4">Type 2 lantipeptide synthetase LanM family protein</fullName>
    </submittedName>
</protein>
<dbReference type="PANTHER" id="PTHR12736">
    <property type="entry name" value="LANC-LIKE PROTEIN"/>
    <property type="match status" value="1"/>
</dbReference>
<feature type="binding site" evidence="1">
    <location>
        <position position="948"/>
    </location>
    <ligand>
        <name>Zn(2+)</name>
        <dbReference type="ChEBI" id="CHEBI:29105"/>
    </ligand>
</feature>
<comment type="caution">
    <text evidence="4">The sequence shown here is derived from an EMBL/GenBank/DDBJ whole genome shotgun (WGS) entry which is preliminary data.</text>
</comment>
<organism evidence="4 5">
    <name type="scientific">Polyangium jinanense</name>
    <dbReference type="NCBI Taxonomy" id="2829994"/>
    <lineage>
        <taxon>Bacteria</taxon>
        <taxon>Pseudomonadati</taxon>
        <taxon>Myxococcota</taxon>
        <taxon>Polyangia</taxon>
        <taxon>Polyangiales</taxon>
        <taxon>Polyangiaceae</taxon>
        <taxon>Polyangium</taxon>
    </lineage>
</organism>
<feature type="binding site" evidence="1">
    <location>
        <position position="949"/>
    </location>
    <ligand>
        <name>Zn(2+)</name>
        <dbReference type="ChEBI" id="CHEBI:29105"/>
    </ligand>
</feature>
<feature type="region of interest" description="Disordered" evidence="2">
    <location>
        <begin position="609"/>
        <end position="631"/>
    </location>
</feature>
<name>A0A9X4ARK5_9BACT</name>
<dbReference type="InterPro" id="IPR007822">
    <property type="entry name" value="LANC-like"/>
</dbReference>
<reference evidence="4 5" key="1">
    <citation type="submission" date="2021-04" db="EMBL/GenBank/DDBJ databases">
        <title>Genome analysis of Polyangium sp.</title>
        <authorList>
            <person name="Li Y."/>
            <person name="Wang J."/>
        </authorList>
    </citation>
    <scope>NUCLEOTIDE SEQUENCE [LARGE SCALE GENOMIC DNA]</scope>
    <source>
        <strain evidence="4 5">SDU14</strain>
    </source>
</reference>
<dbReference type="GO" id="GO:0005975">
    <property type="term" value="P:carbohydrate metabolic process"/>
    <property type="evidence" value="ECO:0007669"/>
    <property type="project" value="InterPro"/>
</dbReference>
<dbReference type="GO" id="GO:0005886">
    <property type="term" value="C:plasma membrane"/>
    <property type="evidence" value="ECO:0007669"/>
    <property type="project" value="TreeGrafter"/>
</dbReference>
<gene>
    <name evidence="4" type="ORF">KEG57_16770</name>
</gene>
<evidence type="ECO:0000256" key="1">
    <source>
        <dbReference type="PIRSR" id="PIRSR607822-1"/>
    </source>
</evidence>
<dbReference type="RefSeq" id="WP_272458608.1">
    <property type="nucleotide sequence ID" value="NZ_JAGTJJ010000007.1"/>
</dbReference>
<feature type="domain" description="Lantibiotic biosynthesis protein dehydration" evidence="3">
    <location>
        <begin position="186"/>
        <end position="556"/>
    </location>
</feature>
<keyword evidence="1" id="KW-0479">Metal-binding</keyword>
<proteinExistence type="predicted"/>
<dbReference type="EMBL" id="JAGTJJ010000007">
    <property type="protein sequence ID" value="MDC3982174.1"/>
    <property type="molecule type" value="Genomic_DNA"/>
</dbReference>
<keyword evidence="1" id="KW-0862">Zinc</keyword>
<dbReference type="Gene3D" id="1.50.10.10">
    <property type="match status" value="1"/>
</dbReference>
<dbReference type="PRINTS" id="PR01950">
    <property type="entry name" value="LANCSUPER"/>
</dbReference>
<dbReference type="GO" id="GO:0031179">
    <property type="term" value="P:peptide modification"/>
    <property type="evidence" value="ECO:0007669"/>
    <property type="project" value="InterPro"/>
</dbReference>
<keyword evidence="5" id="KW-1185">Reference proteome</keyword>
<dbReference type="Pfam" id="PF05147">
    <property type="entry name" value="LANC_like"/>
    <property type="match status" value="1"/>
</dbReference>
<sequence length="1033" mass="113435">MAQALTVVERRPVDAGASRTGRPDLLEKWRGNHLLDDSTFHSYLARIGMHEQELASILDGGPFKPHHASLAWLPDAMALLFDTPSTHESPPPLDELVIENTQLGELPFAGLLADVVAHHSAHLRDLAGAELFTDAARAQMLSALAQRLGSVAIRCLLAELSRWEGYERFDSALRSRTIRKEILERYPLLARDFVRIGRMWSNSITLLTKRLRDDLPQLTRVGLLDPAPGRITRVTLGAGDHHDGGKTVVLLEFENTQRVVYKPRDTRIYRFYQQFVECLAPAVADTITLRAPNVLARDSYGWVEFIPHAEAGETDLETYLRNLGASAGVAYLLGSSDLHLENVIATSTCPVPVDLETAIQNHARTSSSTANDHAIARLNGSVLGSGYLPVRICIENQGPIDVSVLTGGLAPAVYRDVLRIVGAFTAHMRIEYQRQQVGKSRNQPPGMTLEFARKNAKIVSEGFRTVYAAALERRDDLLRVIARAENFSFRHLLRPTRSYSLLLQEMTQPAYARSGVSRDNLLNRLWRLARERPEDADAIAVELSALHDHDIPLFYAELDGTSLLSAGREVRRGYFATSGRDALSSRITNLSRQDLEFQERMVLESIAAATAGPTSAEERPTTRTSVPAPLGPMNPRRMLERLLQRARRDAIVGEKDVTWIGVTTDVTNEGLEYRPLGTTLYDGLAGVGLALTYASTLVPDAWVAEYARRALTPVHHHLNDWLVGTAPLPVGGFSGVAGFLYALTHYAAVTGDRAWEATCRAAIRKLKRSICDDRYLDVTTGSAGVCAVLASHPALENDADISACVRAAAEHLLANSLHLSDGSRAWAFGDERVLLGGFSHGATGIGWALARAGAFLDDVEVLQAAREALAFDDRLFDPRLDRWADARPEMRGRDGYQYPIHWCHGVSGIGLARLAASKLLKDDELRRSGLRAARTVHDAGLPPNDSLCHGSLGNWVTLHQASLIEDDLRPLAHSFGESALQRIHTVGDAPGLPEGIQTVPGLMLGWSGTLLTLCQMIAPEEIPHVLLLEPPRR</sequence>
<dbReference type="InterPro" id="IPR017146">
    <property type="entry name" value="Lanti_2_LanM"/>
</dbReference>
<evidence type="ECO:0000313" key="5">
    <source>
        <dbReference type="Proteomes" id="UP001151081"/>
    </source>
</evidence>
<dbReference type="PIRSF" id="PIRSF037228">
    <property type="entry name" value="Lant_mod_RumM"/>
    <property type="match status" value="1"/>
</dbReference>
<dbReference type="AlphaFoldDB" id="A0A9X4ARK5"/>
<feature type="binding site" evidence="1">
    <location>
        <position position="903"/>
    </location>
    <ligand>
        <name>Zn(2+)</name>
        <dbReference type="ChEBI" id="CHEBI:29105"/>
    </ligand>
</feature>
<dbReference type="PANTHER" id="PTHR12736:SF7">
    <property type="entry name" value="LANC-LIKE PROTEIN 3"/>
    <property type="match status" value="1"/>
</dbReference>
<dbReference type="InterPro" id="IPR012341">
    <property type="entry name" value="6hp_glycosidase-like_sf"/>
</dbReference>
<dbReference type="SMART" id="SM01260">
    <property type="entry name" value="LANC_like"/>
    <property type="match status" value="1"/>
</dbReference>
<evidence type="ECO:0000259" key="3">
    <source>
        <dbReference type="Pfam" id="PF13575"/>
    </source>
</evidence>
<dbReference type="CDD" id="cd04792">
    <property type="entry name" value="LanM-like"/>
    <property type="match status" value="1"/>
</dbReference>
<dbReference type="NCBIfam" id="TIGR03897">
    <property type="entry name" value="lanti_2_LanM"/>
    <property type="match status" value="1"/>
</dbReference>
<dbReference type="SUPFAM" id="SSF158745">
    <property type="entry name" value="LanC-like"/>
    <property type="match status" value="1"/>
</dbReference>
<dbReference type="GO" id="GO:0046872">
    <property type="term" value="F:metal ion binding"/>
    <property type="evidence" value="ECO:0007669"/>
    <property type="project" value="UniProtKB-KW"/>
</dbReference>
<dbReference type="Proteomes" id="UP001151081">
    <property type="component" value="Unassembled WGS sequence"/>
</dbReference>